<dbReference type="RefSeq" id="WP_174497528.1">
    <property type="nucleotide sequence ID" value="NZ_CADDWK010000016.1"/>
</dbReference>
<evidence type="ECO:0000313" key="4">
    <source>
        <dbReference type="EMBL" id="MBB6455052.1"/>
    </source>
</evidence>
<proteinExistence type="predicted"/>
<evidence type="ECO:0000256" key="2">
    <source>
        <dbReference type="ARBA" id="ARBA00023287"/>
    </source>
</evidence>
<dbReference type="GO" id="GO:0030420">
    <property type="term" value="P:establishment of competence for transformation"/>
    <property type="evidence" value="ECO:0007669"/>
    <property type="project" value="UniProtKB-KW"/>
</dbReference>
<dbReference type="AlphaFoldDB" id="A0A841Q9Z5"/>
<organism evidence="4 5">
    <name type="scientific">Salirhabdus euzebyi</name>
    <dbReference type="NCBI Taxonomy" id="394506"/>
    <lineage>
        <taxon>Bacteria</taxon>
        <taxon>Bacillati</taxon>
        <taxon>Bacillota</taxon>
        <taxon>Bacilli</taxon>
        <taxon>Bacillales</taxon>
        <taxon>Bacillaceae</taxon>
        <taxon>Salirhabdus</taxon>
    </lineage>
</organism>
<keyword evidence="5" id="KW-1185">Reference proteome</keyword>
<dbReference type="Proteomes" id="UP000581688">
    <property type="component" value="Unassembled WGS sequence"/>
</dbReference>
<reference evidence="4 5" key="1">
    <citation type="submission" date="2020-08" db="EMBL/GenBank/DDBJ databases">
        <title>Genomic Encyclopedia of Type Strains, Phase IV (KMG-IV): sequencing the most valuable type-strain genomes for metagenomic binning, comparative biology and taxonomic classification.</title>
        <authorList>
            <person name="Goeker M."/>
        </authorList>
    </citation>
    <scope>NUCLEOTIDE SEQUENCE [LARGE SCALE GENOMIC DNA]</scope>
    <source>
        <strain evidence="4 5">DSM 19612</strain>
    </source>
</reference>
<keyword evidence="2" id="KW-0178">Competence</keyword>
<comment type="caution">
    <text evidence="4">The sequence shown here is derived from an EMBL/GenBank/DDBJ whole genome shotgun (WGS) entry which is preliminary data.</text>
</comment>
<evidence type="ECO:0000256" key="1">
    <source>
        <dbReference type="ARBA" id="ARBA00004241"/>
    </source>
</evidence>
<comment type="subcellular location">
    <subcellularLocation>
        <location evidence="1">Cell surface</location>
    </subcellularLocation>
</comment>
<name>A0A841Q9Z5_9BACI</name>
<accession>A0A841Q9Z5</accession>
<keyword evidence="3" id="KW-0472">Membrane</keyword>
<dbReference type="Pfam" id="PF07963">
    <property type="entry name" value="N_methyl"/>
    <property type="match status" value="1"/>
</dbReference>
<evidence type="ECO:0000256" key="3">
    <source>
        <dbReference type="SAM" id="Phobius"/>
    </source>
</evidence>
<evidence type="ECO:0000313" key="5">
    <source>
        <dbReference type="Proteomes" id="UP000581688"/>
    </source>
</evidence>
<keyword evidence="3" id="KW-1133">Transmembrane helix</keyword>
<dbReference type="GO" id="GO:0009986">
    <property type="term" value="C:cell surface"/>
    <property type="evidence" value="ECO:0007669"/>
    <property type="project" value="UniProtKB-SubCell"/>
</dbReference>
<keyword evidence="3" id="KW-0812">Transmembrane</keyword>
<feature type="transmembrane region" description="Helical" evidence="3">
    <location>
        <begin position="12"/>
        <end position="37"/>
    </location>
</feature>
<gene>
    <name evidence="4" type="ORF">HNQ94_003547</name>
</gene>
<dbReference type="InterPro" id="IPR012902">
    <property type="entry name" value="N_methyl_site"/>
</dbReference>
<protein>
    <submittedName>
        <fullName evidence="4">Competence protein ComGC</fullName>
    </submittedName>
</protein>
<sequence length="166" mass="18767">MKILSYFRNQKGITLAELLGTIVLISIVSALLMGIIISSMKNYESVESSNHIRNQANQIMFQLTTIHQNNLEYTLQYIDQHAFEIEYVATNGEKKSLLVERESYQYELEVDGLVLSPTQEIFIDLTNQDQLSVTVELSLQSIGSARNDDVTVQSTISRMTTAREGD</sequence>
<dbReference type="EMBL" id="JACHGH010000015">
    <property type="protein sequence ID" value="MBB6455052.1"/>
    <property type="molecule type" value="Genomic_DNA"/>
</dbReference>